<dbReference type="RefSeq" id="WP_129890565.1">
    <property type="nucleotide sequence ID" value="NZ_CP035758.1"/>
</dbReference>
<name>A0A4P6JVV1_KTERU</name>
<evidence type="ECO:0000256" key="1">
    <source>
        <dbReference type="SAM" id="MobiDB-lite"/>
    </source>
</evidence>
<feature type="compositionally biased region" description="Basic and acidic residues" evidence="1">
    <location>
        <begin position="30"/>
        <end position="46"/>
    </location>
</feature>
<keyword evidence="3" id="KW-1185">Reference proteome</keyword>
<dbReference type="EMBL" id="CP035758">
    <property type="protein sequence ID" value="QBD79513.1"/>
    <property type="molecule type" value="Genomic_DNA"/>
</dbReference>
<gene>
    <name evidence="2" type="ORF">EPA93_27445</name>
</gene>
<evidence type="ECO:0000313" key="3">
    <source>
        <dbReference type="Proteomes" id="UP000290365"/>
    </source>
</evidence>
<organism evidence="2 3">
    <name type="scientific">Ktedonosporobacter rubrisoli</name>
    <dbReference type="NCBI Taxonomy" id="2509675"/>
    <lineage>
        <taxon>Bacteria</taxon>
        <taxon>Bacillati</taxon>
        <taxon>Chloroflexota</taxon>
        <taxon>Ktedonobacteria</taxon>
        <taxon>Ktedonobacterales</taxon>
        <taxon>Ktedonosporobacteraceae</taxon>
        <taxon>Ktedonosporobacter</taxon>
    </lineage>
</organism>
<protein>
    <submittedName>
        <fullName evidence="2">Uncharacterized protein</fullName>
    </submittedName>
</protein>
<accession>A0A4P6JVV1</accession>
<feature type="region of interest" description="Disordered" evidence="1">
    <location>
        <begin position="26"/>
        <end position="47"/>
    </location>
</feature>
<dbReference type="KEGG" id="kbs:EPA93_27445"/>
<dbReference type="Proteomes" id="UP000290365">
    <property type="component" value="Chromosome"/>
</dbReference>
<dbReference type="AlphaFoldDB" id="A0A4P6JVV1"/>
<reference evidence="2 3" key="1">
    <citation type="submission" date="2019-01" db="EMBL/GenBank/DDBJ databases">
        <title>Ktedonosporobacter rubrisoli SCAWS-G2.</title>
        <authorList>
            <person name="Huang Y."/>
            <person name="Yan B."/>
        </authorList>
    </citation>
    <scope>NUCLEOTIDE SEQUENCE [LARGE SCALE GENOMIC DNA]</scope>
    <source>
        <strain evidence="2 3">SCAWS-G2</strain>
    </source>
</reference>
<proteinExistence type="predicted"/>
<evidence type="ECO:0000313" key="2">
    <source>
        <dbReference type="EMBL" id="QBD79513.1"/>
    </source>
</evidence>
<sequence length="122" mass="13035">MTRRLDVIGNFFLVQQLLKAGSRPALPWRKASDKPDDQATEIDRKRGPATLRQAVGAARVLFLNAMADLPVPICRSGSWFDSNTNPNAVERASGAARSSVRALRTSLSALFSAGAIGIVSGL</sequence>